<comment type="caution">
    <text evidence="11">The sequence shown here is derived from an EMBL/GenBank/DDBJ whole genome shotgun (WGS) entry which is preliminary data.</text>
</comment>
<dbReference type="OrthoDB" id="9815750at2"/>
<evidence type="ECO:0000256" key="3">
    <source>
        <dbReference type="ARBA" id="ARBA00022553"/>
    </source>
</evidence>
<dbReference type="InterPro" id="IPR036097">
    <property type="entry name" value="HisK_dim/P_sf"/>
</dbReference>
<feature type="transmembrane region" description="Helical" evidence="9">
    <location>
        <begin position="90"/>
        <end position="113"/>
    </location>
</feature>
<evidence type="ECO:0000256" key="4">
    <source>
        <dbReference type="ARBA" id="ARBA00022679"/>
    </source>
</evidence>
<comment type="catalytic activity">
    <reaction evidence="1">
        <text>ATP + protein L-histidine = ADP + protein N-phospho-L-histidine.</text>
        <dbReference type="EC" id="2.7.13.3"/>
    </reaction>
</comment>
<dbReference type="Pfam" id="PF00512">
    <property type="entry name" value="HisKA"/>
    <property type="match status" value="1"/>
</dbReference>
<dbReference type="GO" id="GO:0000155">
    <property type="term" value="F:phosphorelay sensor kinase activity"/>
    <property type="evidence" value="ECO:0007669"/>
    <property type="project" value="InterPro"/>
</dbReference>
<dbReference type="InterPro" id="IPR003594">
    <property type="entry name" value="HATPase_dom"/>
</dbReference>
<keyword evidence="5" id="KW-0547">Nucleotide-binding</keyword>
<dbReference type="InterPro" id="IPR005467">
    <property type="entry name" value="His_kinase_dom"/>
</dbReference>
<dbReference type="SUPFAM" id="SSF47384">
    <property type="entry name" value="Homodimeric domain of signal transducing histidine kinase"/>
    <property type="match status" value="1"/>
</dbReference>
<feature type="transmembrane region" description="Helical" evidence="9">
    <location>
        <begin position="7"/>
        <end position="26"/>
    </location>
</feature>
<dbReference type="EC" id="2.7.13.3" evidence="2"/>
<protein>
    <recommendedName>
        <fullName evidence="2">histidine kinase</fullName>
        <ecNumber evidence="2">2.7.13.3</ecNumber>
    </recommendedName>
</protein>
<evidence type="ECO:0000259" key="10">
    <source>
        <dbReference type="PROSITE" id="PS50109"/>
    </source>
</evidence>
<evidence type="ECO:0000313" key="11">
    <source>
        <dbReference type="EMBL" id="KEO84428.1"/>
    </source>
</evidence>
<dbReference type="Gene3D" id="1.10.287.130">
    <property type="match status" value="1"/>
</dbReference>
<dbReference type="InterPro" id="IPR004358">
    <property type="entry name" value="Sig_transdc_His_kin-like_C"/>
</dbReference>
<dbReference type="STRING" id="1157490.EL26_04825"/>
<evidence type="ECO:0000256" key="8">
    <source>
        <dbReference type="ARBA" id="ARBA00023012"/>
    </source>
</evidence>
<dbReference type="SMART" id="SM00387">
    <property type="entry name" value="HATPase_c"/>
    <property type="match status" value="1"/>
</dbReference>
<organism evidence="11 12">
    <name type="scientific">Tumebacillus flagellatus</name>
    <dbReference type="NCBI Taxonomy" id="1157490"/>
    <lineage>
        <taxon>Bacteria</taxon>
        <taxon>Bacillati</taxon>
        <taxon>Bacillota</taxon>
        <taxon>Bacilli</taxon>
        <taxon>Bacillales</taxon>
        <taxon>Alicyclobacillaceae</taxon>
        <taxon>Tumebacillus</taxon>
    </lineage>
</organism>
<keyword evidence="7" id="KW-0067">ATP-binding</keyword>
<keyword evidence="6" id="KW-0418">Kinase</keyword>
<dbReference type="InterPro" id="IPR036890">
    <property type="entry name" value="HATPase_C_sf"/>
</dbReference>
<feature type="transmembrane region" description="Helical" evidence="9">
    <location>
        <begin position="158"/>
        <end position="176"/>
    </location>
</feature>
<dbReference type="InterPro" id="IPR003661">
    <property type="entry name" value="HisK_dim/P_dom"/>
</dbReference>
<dbReference type="PANTHER" id="PTHR43065">
    <property type="entry name" value="SENSOR HISTIDINE KINASE"/>
    <property type="match status" value="1"/>
</dbReference>
<keyword evidence="4" id="KW-0808">Transferase</keyword>
<evidence type="ECO:0000313" key="12">
    <source>
        <dbReference type="Proteomes" id="UP000027931"/>
    </source>
</evidence>
<keyword evidence="8" id="KW-0902">Two-component regulatory system</keyword>
<keyword evidence="9" id="KW-1133">Transmembrane helix</keyword>
<accession>A0A074LWH4</accession>
<dbReference type="PANTHER" id="PTHR43065:SF46">
    <property type="entry name" value="C4-DICARBOXYLATE TRANSPORT SENSOR PROTEIN DCTB"/>
    <property type="match status" value="1"/>
</dbReference>
<evidence type="ECO:0000256" key="6">
    <source>
        <dbReference type="ARBA" id="ARBA00022777"/>
    </source>
</evidence>
<dbReference type="Gene3D" id="3.30.565.10">
    <property type="entry name" value="Histidine kinase-like ATPase, C-terminal domain"/>
    <property type="match status" value="1"/>
</dbReference>
<proteinExistence type="predicted"/>
<dbReference type="Pfam" id="PF02518">
    <property type="entry name" value="HATPase_c"/>
    <property type="match status" value="1"/>
</dbReference>
<feature type="transmembrane region" description="Helical" evidence="9">
    <location>
        <begin position="63"/>
        <end position="84"/>
    </location>
</feature>
<name>A0A074LWH4_9BACL</name>
<dbReference type="AlphaFoldDB" id="A0A074LWH4"/>
<keyword evidence="9" id="KW-0812">Transmembrane</keyword>
<reference evidence="11 12" key="1">
    <citation type="journal article" date="2013" name="Int. J. Syst. Evol. Microbiol.">
        <title>Tumebacillus flagellatus sp. nov., an alpha-amylase/pullulanase-producing bacterium isolated from cassava wastewater.</title>
        <authorList>
            <person name="Wang Q."/>
            <person name="Xie N."/>
            <person name="Qin Y."/>
            <person name="Shen N."/>
            <person name="Zhu J."/>
            <person name="Mi H."/>
            <person name="Huang R."/>
        </authorList>
    </citation>
    <scope>NUCLEOTIDE SEQUENCE [LARGE SCALE GENOMIC DNA]</scope>
    <source>
        <strain evidence="11 12">GST4</strain>
    </source>
</reference>
<dbReference type="CDD" id="cd00082">
    <property type="entry name" value="HisKA"/>
    <property type="match status" value="1"/>
</dbReference>
<dbReference type="GO" id="GO:0005524">
    <property type="term" value="F:ATP binding"/>
    <property type="evidence" value="ECO:0007669"/>
    <property type="project" value="UniProtKB-KW"/>
</dbReference>
<dbReference type="SMART" id="SM00388">
    <property type="entry name" value="HisKA"/>
    <property type="match status" value="1"/>
</dbReference>
<feature type="transmembrane region" description="Helical" evidence="9">
    <location>
        <begin position="125"/>
        <end position="146"/>
    </location>
</feature>
<dbReference type="Proteomes" id="UP000027931">
    <property type="component" value="Unassembled WGS sequence"/>
</dbReference>
<evidence type="ECO:0000256" key="1">
    <source>
        <dbReference type="ARBA" id="ARBA00000085"/>
    </source>
</evidence>
<evidence type="ECO:0000256" key="9">
    <source>
        <dbReference type="SAM" id="Phobius"/>
    </source>
</evidence>
<dbReference type="PROSITE" id="PS50109">
    <property type="entry name" value="HIS_KIN"/>
    <property type="match status" value="1"/>
</dbReference>
<dbReference type="EMBL" id="JMIR01000004">
    <property type="protein sequence ID" value="KEO84428.1"/>
    <property type="molecule type" value="Genomic_DNA"/>
</dbReference>
<feature type="domain" description="Histidine kinase" evidence="10">
    <location>
        <begin position="204"/>
        <end position="409"/>
    </location>
</feature>
<dbReference type="eggNOG" id="COG4191">
    <property type="taxonomic scope" value="Bacteria"/>
</dbReference>
<dbReference type="SUPFAM" id="SSF55874">
    <property type="entry name" value="ATPase domain of HSP90 chaperone/DNA topoisomerase II/histidine kinase"/>
    <property type="match status" value="1"/>
</dbReference>
<gene>
    <name evidence="11" type="ORF">EL26_04825</name>
</gene>
<feature type="transmembrane region" description="Helical" evidence="9">
    <location>
        <begin position="32"/>
        <end position="51"/>
    </location>
</feature>
<evidence type="ECO:0000256" key="7">
    <source>
        <dbReference type="ARBA" id="ARBA00022840"/>
    </source>
</evidence>
<sequence length="409" mass="45818">MIVLNNLLLNLFVNLFFVTIYFSVRVREKHRPLLILGLASASLLLCLTFPVSNISGYRFGLGMIPVLVAILYGRAWVSLVLMALMVAYRLYLGGGSVMQLYATVPAILTAFACKRRYQMFEKLDRLVVASALPGIAALGSCAVVWAQDMLTAQMTWFLAVYALLYLMTAFMCTLLIETLRENRAMRLEMQRMEKLRVLGDLAAAIAHEVRHPMTVAGGFLQLLREEKNPADKRHYIDIALQEMKRGEEIIAEYLAFANPEIQKPERVQAAERTRHVLNGLSSLANLQKIEIVHTLQAGLWVTVDAGMLDQVLLHVIRNGMEAMPQGGRLHVSVTKVRQYAEIQIEDTGVGMTLDEVARLGNPFYTTKDKGTGLGLMVAYRYVEVMRGKIRVQSEKGRGTRFLIQIPISG</sequence>
<evidence type="ECO:0000256" key="5">
    <source>
        <dbReference type="ARBA" id="ARBA00022741"/>
    </source>
</evidence>
<keyword evidence="9" id="KW-0472">Membrane</keyword>
<dbReference type="PRINTS" id="PR00344">
    <property type="entry name" value="BCTRLSENSOR"/>
</dbReference>
<evidence type="ECO:0000256" key="2">
    <source>
        <dbReference type="ARBA" id="ARBA00012438"/>
    </source>
</evidence>
<keyword evidence="3" id="KW-0597">Phosphoprotein</keyword>
<keyword evidence="12" id="KW-1185">Reference proteome</keyword>